<evidence type="ECO:0000259" key="6">
    <source>
        <dbReference type="Pfam" id="PF01509"/>
    </source>
</evidence>
<dbReference type="KEGG" id="dli:dnl_08690"/>
<feature type="domain" description="tRNA pseudouridylate synthase B C-terminal" evidence="7">
    <location>
        <begin position="173"/>
        <end position="228"/>
    </location>
</feature>
<dbReference type="PANTHER" id="PTHR13767">
    <property type="entry name" value="TRNA-PSEUDOURIDINE SYNTHASE"/>
    <property type="match status" value="1"/>
</dbReference>
<keyword evidence="4 5" id="KW-0413">Isomerase</keyword>
<protein>
    <recommendedName>
        <fullName evidence="5">tRNA pseudouridine synthase B</fullName>
        <ecNumber evidence="5">5.4.99.25</ecNumber>
    </recommendedName>
    <alternativeName>
        <fullName evidence="5">tRNA pseudouridine(55) synthase</fullName>
        <shortName evidence="5">Psi55 synthase</shortName>
    </alternativeName>
    <alternativeName>
        <fullName evidence="5">tRNA pseudouridylate synthase</fullName>
    </alternativeName>
    <alternativeName>
        <fullName evidence="5">tRNA-uridine isomerase</fullName>
    </alternativeName>
</protein>
<proteinExistence type="inferred from homology"/>
<dbReference type="Pfam" id="PF01509">
    <property type="entry name" value="TruB_N"/>
    <property type="match status" value="1"/>
</dbReference>
<dbReference type="InterPro" id="IPR032819">
    <property type="entry name" value="TruB_C"/>
</dbReference>
<gene>
    <name evidence="5 8" type="primary">truB</name>
    <name evidence="8" type="ORF">dnl_08690</name>
</gene>
<sequence length="308" mass="34237">MLNGILLVDKPENMSSAKLVSKIKHLARVKKAGHAGTLDPFATGLMICCLNKATKLSGFFLNSSKTYEGTLCLGIETDTQDSTGTIISRYDKTEFDLEAIKKVFAEFTGSIKQMPPVYSALKHQGIPLYKLARKGKPVQKPEREIFISNLDITAVNLPEIKFCVSCSSGTYIRTLAADIGKKLGSGAHLKQLRRTGSGRFIVKNAVSLEKIAEMADSGNIKNHIVSMSDALSYLPYFQADKFLTEKIMYGRTIFHKDIKPCVEDLSDNHLRVVDKNNRLLAVLSHKKNSDSYNYCCVFINNMDNIQNN</sequence>
<dbReference type="Proteomes" id="UP000663720">
    <property type="component" value="Chromosome"/>
</dbReference>
<keyword evidence="3 5" id="KW-0819">tRNA processing</keyword>
<dbReference type="EMBL" id="CP061799">
    <property type="protein sequence ID" value="QTA78645.1"/>
    <property type="molecule type" value="Genomic_DNA"/>
</dbReference>
<organism evidence="8 9">
    <name type="scientific">Desulfonema limicola</name>
    <dbReference type="NCBI Taxonomy" id="45656"/>
    <lineage>
        <taxon>Bacteria</taxon>
        <taxon>Pseudomonadati</taxon>
        <taxon>Thermodesulfobacteriota</taxon>
        <taxon>Desulfobacteria</taxon>
        <taxon>Desulfobacterales</taxon>
        <taxon>Desulfococcaceae</taxon>
        <taxon>Desulfonema</taxon>
    </lineage>
</organism>
<dbReference type="GO" id="GO:0003723">
    <property type="term" value="F:RNA binding"/>
    <property type="evidence" value="ECO:0007669"/>
    <property type="project" value="InterPro"/>
</dbReference>
<dbReference type="RefSeq" id="WP_207690475.1">
    <property type="nucleotide sequence ID" value="NZ_CP061799.1"/>
</dbReference>
<dbReference type="InterPro" id="IPR014780">
    <property type="entry name" value="tRNA_psdUridine_synth_TruB"/>
</dbReference>
<comment type="catalytic activity">
    <reaction evidence="1 5">
        <text>uridine(55) in tRNA = pseudouridine(55) in tRNA</text>
        <dbReference type="Rhea" id="RHEA:42532"/>
        <dbReference type="Rhea" id="RHEA-COMP:10101"/>
        <dbReference type="Rhea" id="RHEA-COMP:10102"/>
        <dbReference type="ChEBI" id="CHEBI:65314"/>
        <dbReference type="ChEBI" id="CHEBI:65315"/>
        <dbReference type="EC" id="5.4.99.25"/>
    </reaction>
</comment>
<evidence type="ECO:0000256" key="2">
    <source>
        <dbReference type="ARBA" id="ARBA00005642"/>
    </source>
</evidence>
<dbReference type="SUPFAM" id="SSF55120">
    <property type="entry name" value="Pseudouridine synthase"/>
    <property type="match status" value="1"/>
</dbReference>
<dbReference type="GO" id="GO:0160148">
    <property type="term" value="F:tRNA pseudouridine(55) synthase activity"/>
    <property type="evidence" value="ECO:0007669"/>
    <property type="project" value="UniProtKB-EC"/>
</dbReference>
<comment type="function">
    <text evidence="5">Responsible for synthesis of pseudouridine from uracil-55 in the psi GC loop of transfer RNAs.</text>
</comment>
<evidence type="ECO:0000259" key="7">
    <source>
        <dbReference type="Pfam" id="PF16198"/>
    </source>
</evidence>
<dbReference type="CDD" id="cd02573">
    <property type="entry name" value="PseudoU_synth_EcTruB"/>
    <property type="match status" value="1"/>
</dbReference>
<evidence type="ECO:0000256" key="4">
    <source>
        <dbReference type="ARBA" id="ARBA00023235"/>
    </source>
</evidence>
<dbReference type="InterPro" id="IPR002501">
    <property type="entry name" value="PsdUridine_synth_N"/>
</dbReference>
<dbReference type="Gene3D" id="3.30.2350.10">
    <property type="entry name" value="Pseudouridine synthase"/>
    <property type="match status" value="1"/>
</dbReference>
<dbReference type="GO" id="GO:1990481">
    <property type="term" value="P:mRNA pseudouridine synthesis"/>
    <property type="evidence" value="ECO:0007669"/>
    <property type="project" value="TreeGrafter"/>
</dbReference>
<evidence type="ECO:0000256" key="3">
    <source>
        <dbReference type="ARBA" id="ARBA00022694"/>
    </source>
</evidence>
<accession>A0A975GEZ6</accession>
<dbReference type="Pfam" id="PF16198">
    <property type="entry name" value="TruB_C_2"/>
    <property type="match status" value="1"/>
</dbReference>
<reference evidence="8" key="1">
    <citation type="journal article" date="2021" name="Microb. Physiol.">
        <title>Proteogenomic Insights into the Physiology of Marine, Sulfate-Reducing, Filamentous Desulfonema limicola and Desulfonema magnum.</title>
        <authorList>
            <person name="Schnaars V."/>
            <person name="Wohlbrand L."/>
            <person name="Scheve S."/>
            <person name="Hinrichs C."/>
            <person name="Reinhardt R."/>
            <person name="Rabus R."/>
        </authorList>
    </citation>
    <scope>NUCLEOTIDE SEQUENCE</scope>
    <source>
        <strain evidence="8">5ac10</strain>
    </source>
</reference>
<evidence type="ECO:0000313" key="8">
    <source>
        <dbReference type="EMBL" id="QTA78645.1"/>
    </source>
</evidence>
<evidence type="ECO:0000313" key="9">
    <source>
        <dbReference type="Proteomes" id="UP000663720"/>
    </source>
</evidence>
<dbReference type="AlphaFoldDB" id="A0A975GEZ6"/>
<keyword evidence="9" id="KW-1185">Reference proteome</keyword>
<comment type="similarity">
    <text evidence="2 5">Belongs to the pseudouridine synthase TruB family. Type 1 subfamily.</text>
</comment>
<dbReference type="NCBIfam" id="TIGR00431">
    <property type="entry name" value="TruB"/>
    <property type="match status" value="1"/>
</dbReference>
<evidence type="ECO:0000256" key="1">
    <source>
        <dbReference type="ARBA" id="ARBA00000385"/>
    </source>
</evidence>
<dbReference type="HAMAP" id="MF_01080">
    <property type="entry name" value="TruB_bact"/>
    <property type="match status" value="1"/>
</dbReference>
<dbReference type="InterPro" id="IPR020103">
    <property type="entry name" value="PsdUridine_synth_cat_dom_sf"/>
</dbReference>
<dbReference type="GO" id="GO:0031119">
    <property type="term" value="P:tRNA pseudouridine synthesis"/>
    <property type="evidence" value="ECO:0007669"/>
    <property type="project" value="UniProtKB-UniRule"/>
</dbReference>
<name>A0A975GEZ6_9BACT</name>
<dbReference type="PANTHER" id="PTHR13767:SF2">
    <property type="entry name" value="PSEUDOURIDYLATE SYNTHASE TRUB1"/>
    <property type="match status" value="1"/>
</dbReference>
<feature type="domain" description="Pseudouridine synthase II N-terminal" evidence="6">
    <location>
        <begin position="24"/>
        <end position="172"/>
    </location>
</feature>
<feature type="active site" description="Nucleophile" evidence="5">
    <location>
        <position position="39"/>
    </location>
</feature>
<dbReference type="EC" id="5.4.99.25" evidence="5"/>
<evidence type="ECO:0000256" key="5">
    <source>
        <dbReference type="HAMAP-Rule" id="MF_01080"/>
    </source>
</evidence>